<keyword evidence="4" id="KW-0496">Mitochondrion</keyword>
<evidence type="ECO:0000256" key="2">
    <source>
        <dbReference type="ARBA" id="ARBA00022692"/>
    </source>
</evidence>
<comment type="subcellular location">
    <subcellularLocation>
        <location evidence="1">Mitochondrion membrane</location>
        <topology evidence="1">Multi-pass membrane protein</topology>
    </subcellularLocation>
</comment>
<accession>A0A7M4FFP5</accession>
<dbReference type="Pfam" id="PF07114">
    <property type="entry name" value="TMEM126"/>
    <property type="match status" value="1"/>
</dbReference>
<keyword evidence="8" id="KW-1185">Reference proteome</keyword>
<gene>
    <name evidence="7" type="primary">TMEM126A</name>
</gene>
<keyword evidence="3 6" id="KW-1133">Transmembrane helix</keyword>
<keyword evidence="5 6" id="KW-0472">Membrane</keyword>
<dbReference type="GeneTree" id="ENSGT00520000055616"/>
<dbReference type="PANTHER" id="PTHR16296:SF2">
    <property type="entry name" value="TRANSMEMBRANE PROTEIN 126A"/>
    <property type="match status" value="1"/>
</dbReference>
<proteinExistence type="predicted"/>
<evidence type="ECO:0000256" key="4">
    <source>
        <dbReference type="ARBA" id="ARBA00023128"/>
    </source>
</evidence>
<reference evidence="7" key="1">
    <citation type="submission" date="2025-08" db="UniProtKB">
        <authorList>
            <consortium name="Ensembl"/>
        </authorList>
    </citation>
    <scope>IDENTIFICATION</scope>
</reference>
<evidence type="ECO:0000313" key="7">
    <source>
        <dbReference type="Ensembl" id="ENSCPRP00005023216.1"/>
    </source>
</evidence>
<feature type="transmembrane region" description="Helical" evidence="6">
    <location>
        <begin position="25"/>
        <end position="44"/>
    </location>
</feature>
<evidence type="ECO:0000256" key="3">
    <source>
        <dbReference type="ARBA" id="ARBA00022989"/>
    </source>
</evidence>
<dbReference type="Ensembl" id="ENSCPRT00005027097.1">
    <property type="protein sequence ID" value="ENSCPRP00005023216.1"/>
    <property type="gene ID" value="ENSCPRG00005016136.1"/>
</dbReference>
<organism evidence="7 8">
    <name type="scientific">Crocodylus porosus</name>
    <name type="common">Saltwater crocodile</name>
    <name type="synonym">Estuarine crocodile</name>
    <dbReference type="NCBI Taxonomy" id="8502"/>
    <lineage>
        <taxon>Eukaryota</taxon>
        <taxon>Metazoa</taxon>
        <taxon>Chordata</taxon>
        <taxon>Craniata</taxon>
        <taxon>Vertebrata</taxon>
        <taxon>Euteleostomi</taxon>
        <taxon>Archelosauria</taxon>
        <taxon>Archosauria</taxon>
        <taxon>Crocodylia</taxon>
        <taxon>Longirostres</taxon>
        <taxon>Crocodylidae</taxon>
        <taxon>Crocodylus</taxon>
    </lineage>
</organism>
<dbReference type="OMA" id="GDLHCET"/>
<dbReference type="GO" id="GO:0032981">
    <property type="term" value="P:mitochondrial respiratory chain complex I assembly"/>
    <property type="evidence" value="ECO:0007669"/>
    <property type="project" value="TreeGrafter"/>
</dbReference>
<sequence length="188" mass="20565">WDQEGNLHFQCTALQIIFSLFRRKLFEYGSIFLGLGSGVCGFIANHSFRRILNISQAGVVTTLSAALIPLSSTVGVYNSLVIGPLLAGDLSCLSCAVVRGGLIGSGLGVLYPMAWAVFLNGFLATRYNTAPLPRMGNILRFWITASRPVYKKMSLALALQTMTGAYLGLRSHRTYMKMCETAQTEKWS</sequence>
<evidence type="ECO:0000313" key="8">
    <source>
        <dbReference type="Proteomes" id="UP000594220"/>
    </source>
</evidence>
<evidence type="ECO:0000256" key="5">
    <source>
        <dbReference type="ARBA" id="ARBA00023136"/>
    </source>
</evidence>
<name>A0A7M4FFP5_CROPO</name>
<reference evidence="7" key="2">
    <citation type="submission" date="2025-09" db="UniProtKB">
        <authorList>
            <consortium name="Ensembl"/>
        </authorList>
    </citation>
    <scope>IDENTIFICATION</scope>
</reference>
<dbReference type="InterPro" id="IPR009801">
    <property type="entry name" value="TMEM126"/>
</dbReference>
<dbReference type="Proteomes" id="UP000594220">
    <property type="component" value="Unplaced"/>
</dbReference>
<keyword evidence="2 6" id="KW-0812">Transmembrane</keyword>
<dbReference type="GO" id="GO:0031966">
    <property type="term" value="C:mitochondrial membrane"/>
    <property type="evidence" value="ECO:0007669"/>
    <property type="project" value="UniProtKB-SubCell"/>
</dbReference>
<protein>
    <submittedName>
        <fullName evidence="7">Transmembrane protein 126A</fullName>
    </submittedName>
</protein>
<evidence type="ECO:0000256" key="1">
    <source>
        <dbReference type="ARBA" id="ARBA00004225"/>
    </source>
</evidence>
<evidence type="ECO:0000256" key="6">
    <source>
        <dbReference type="SAM" id="Phobius"/>
    </source>
</evidence>
<dbReference type="AlphaFoldDB" id="A0A7M4FFP5"/>
<dbReference type="PANTHER" id="PTHR16296">
    <property type="entry name" value="UNCHARACTERIZED HYPOTHALAMUS PROTEIN HT007"/>
    <property type="match status" value="1"/>
</dbReference>